<sequence>MKTKQFALALLAVALTLSAAATKIPKMNIVALDDSKTLIAAETDPGVSSEISIEDQHGRIVYYKLSKASPEYRSVFDFSKLEDGTYTVKIKSGKVSATRVMEVNDGGVVATAAMKTHIEPYFSCDDDILKVTYLNFDKDDVSLLIYNGSQLIFQSGLGTEFNVQKGFDVSDLMRGDYHVVLAGTEENFSYRFIR</sequence>
<dbReference type="RefSeq" id="WP_158864066.1">
    <property type="nucleotide sequence ID" value="NZ_CP046401.1"/>
</dbReference>
<dbReference type="EMBL" id="CP046401">
    <property type="protein sequence ID" value="QGY43185.1"/>
    <property type="molecule type" value="Genomic_DNA"/>
</dbReference>
<dbReference type="AlphaFoldDB" id="A0A6I6JK21"/>
<dbReference type="KEGG" id="mcos:GM418_05780"/>
<feature type="signal peptide" evidence="1">
    <location>
        <begin position="1"/>
        <end position="19"/>
    </location>
</feature>
<name>A0A6I6JK21_9BACT</name>
<organism evidence="2 3">
    <name type="scientific">Maribellus comscasis</name>
    <dbReference type="NCBI Taxonomy" id="2681766"/>
    <lineage>
        <taxon>Bacteria</taxon>
        <taxon>Pseudomonadati</taxon>
        <taxon>Bacteroidota</taxon>
        <taxon>Bacteroidia</taxon>
        <taxon>Marinilabiliales</taxon>
        <taxon>Prolixibacteraceae</taxon>
        <taxon>Maribellus</taxon>
    </lineage>
</organism>
<reference evidence="2 3" key="1">
    <citation type="submission" date="2019-11" db="EMBL/GenBank/DDBJ databases">
        <authorList>
            <person name="Zheng R.K."/>
            <person name="Sun C.M."/>
        </authorList>
    </citation>
    <scope>NUCLEOTIDE SEQUENCE [LARGE SCALE GENOMIC DNA]</scope>
    <source>
        <strain evidence="2 3">WC007</strain>
    </source>
</reference>
<protein>
    <recommendedName>
        <fullName evidence="4">T9SS C-terminal target domain-containing protein</fullName>
    </recommendedName>
</protein>
<evidence type="ECO:0000313" key="2">
    <source>
        <dbReference type="EMBL" id="QGY43185.1"/>
    </source>
</evidence>
<evidence type="ECO:0000256" key="1">
    <source>
        <dbReference type="SAM" id="SignalP"/>
    </source>
</evidence>
<evidence type="ECO:0008006" key="4">
    <source>
        <dbReference type="Google" id="ProtNLM"/>
    </source>
</evidence>
<gene>
    <name evidence="2" type="ORF">GM418_05780</name>
</gene>
<evidence type="ECO:0000313" key="3">
    <source>
        <dbReference type="Proteomes" id="UP000428260"/>
    </source>
</evidence>
<keyword evidence="3" id="KW-1185">Reference proteome</keyword>
<accession>A0A6I6JK21</accession>
<proteinExistence type="predicted"/>
<keyword evidence="1" id="KW-0732">Signal</keyword>
<dbReference type="Proteomes" id="UP000428260">
    <property type="component" value="Chromosome"/>
</dbReference>
<feature type="chain" id="PRO_5026105453" description="T9SS C-terminal target domain-containing protein" evidence="1">
    <location>
        <begin position="20"/>
        <end position="194"/>
    </location>
</feature>